<feature type="region of interest" description="Disordered" evidence="1">
    <location>
        <begin position="92"/>
        <end position="124"/>
    </location>
</feature>
<organism evidence="2 3">
    <name type="scientific">Streptomyces antimycoticus</name>
    <dbReference type="NCBI Taxonomy" id="68175"/>
    <lineage>
        <taxon>Bacteria</taxon>
        <taxon>Bacillati</taxon>
        <taxon>Actinomycetota</taxon>
        <taxon>Actinomycetes</taxon>
        <taxon>Kitasatosporales</taxon>
        <taxon>Streptomycetaceae</taxon>
        <taxon>Streptomyces</taxon>
        <taxon>Streptomyces violaceusniger group</taxon>
    </lineage>
</organism>
<evidence type="ECO:0000256" key="1">
    <source>
        <dbReference type="SAM" id="MobiDB-lite"/>
    </source>
</evidence>
<gene>
    <name evidence="2" type="ORF">SSPO_090740</name>
</gene>
<protein>
    <submittedName>
        <fullName evidence="2">Uncharacterized protein</fullName>
    </submittedName>
</protein>
<dbReference type="AlphaFoldDB" id="A0A499VDV2"/>
<dbReference type="EMBL" id="AP019620">
    <property type="protein sequence ID" value="BBJ46356.1"/>
    <property type="molecule type" value="Genomic_DNA"/>
</dbReference>
<name>A0A499VDV2_9ACTN</name>
<evidence type="ECO:0000313" key="3">
    <source>
        <dbReference type="Proteomes" id="UP000463951"/>
    </source>
</evidence>
<sequence length="124" mass="13104">MGEKHLPRVDRTAELGGLPGRDPRPELGQAARVAVPQRQAALAQQADGGVGELLVAVGLRRRAAGRQSDHIVAVGQPEHGADGGVRELVRTARQSRKPAGRVREGHRGSSPPSLAAVQIRRGVR</sequence>
<proteinExistence type="predicted"/>
<reference evidence="2 3" key="1">
    <citation type="journal article" date="2020" name="Int. J. Syst. Evol. Microbiol.">
        <title>Reclassification of Streptomyces castelarensis and Streptomyces sporoclivatus as later heterotypic synonyms of Streptomyces antimycoticus.</title>
        <authorList>
            <person name="Komaki H."/>
            <person name="Tamura T."/>
        </authorList>
    </citation>
    <scope>NUCLEOTIDE SEQUENCE [LARGE SCALE GENOMIC DNA]</scope>
    <source>
        <strain evidence="2 3">NBRC 100767</strain>
    </source>
</reference>
<evidence type="ECO:0000313" key="2">
    <source>
        <dbReference type="EMBL" id="BBJ46356.1"/>
    </source>
</evidence>
<dbReference type="Proteomes" id="UP000463951">
    <property type="component" value="Chromosome"/>
</dbReference>
<feature type="compositionally biased region" description="Basic and acidic residues" evidence="1">
    <location>
        <begin position="1"/>
        <end position="13"/>
    </location>
</feature>
<feature type="region of interest" description="Disordered" evidence="1">
    <location>
        <begin position="1"/>
        <end position="32"/>
    </location>
</feature>
<accession>A0A499VDV2</accession>